<dbReference type="Proteomes" id="UP001156670">
    <property type="component" value="Unassembled WGS sequence"/>
</dbReference>
<dbReference type="EMBL" id="BSOB01000005">
    <property type="protein sequence ID" value="GLQ91505.1"/>
    <property type="molecule type" value="Genomic_DNA"/>
</dbReference>
<proteinExistence type="predicted"/>
<evidence type="ECO:0000313" key="2">
    <source>
        <dbReference type="Proteomes" id="UP001156670"/>
    </source>
</evidence>
<name>A0ABQ5XIH3_9GAMM</name>
<keyword evidence="2" id="KW-1185">Reference proteome</keyword>
<comment type="caution">
    <text evidence="1">The sequence shown here is derived from an EMBL/GenBank/DDBJ whole genome shotgun (WGS) entry which is preliminary data.</text>
</comment>
<evidence type="ECO:0008006" key="3">
    <source>
        <dbReference type="Google" id="ProtNLM"/>
    </source>
</evidence>
<sequence>MPGKHHFVKHPFSAAHKLFEFVGRTHIDSGRKTGSSFDEFGKAYCHIFHAVIIIVLQKTDDENLIH</sequence>
<accession>A0ABQ5XIH3</accession>
<evidence type="ECO:0000313" key="1">
    <source>
        <dbReference type="EMBL" id="GLQ91505.1"/>
    </source>
</evidence>
<organism evidence="1 2">
    <name type="scientific">Dyella acidisoli</name>
    <dbReference type="NCBI Taxonomy" id="1867834"/>
    <lineage>
        <taxon>Bacteria</taxon>
        <taxon>Pseudomonadati</taxon>
        <taxon>Pseudomonadota</taxon>
        <taxon>Gammaproteobacteria</taxon>
        <taxon>Lysobacterales</taxon>
        <taxon>Rhodanobacteraceae</taxon>
        <taxon>Dyella</taxon>
    </lineage>
</organism>
<gene>
    <name evidence="1" type="ORF">GCM10007901_04550</name>
</gene>
<reference evidence="2" key="1">
    <citation type="journal article" date="2019" name="Int. J. Syst. Evol. Microbiol.">
        <title>The Global Catalogue of Microorganisms (GCM) 10K type strain sequencing project: providing services to taxonomists for standard genome sequencing and annotation.</title>
        <authorList>
            <consortium name="The Broad Institute Genomics Platform"/>
            <consortium name="The Broad Institute Genome Sequencing Center for Infectious Disease"/>
            <person name="Wu L."/>
            <person name="Ma J."/>
        </authorList>
    </citation>
    <scope>NUCLEOTIDE SEQUENCE [LARGE SCALE GENOMIC DNA]</scope>
    <source>
        <strain evidence="2">NBRC 111980</strain>
    </source>
</reference>
<protein>
    <recommendedName>
        <fullName evidence="3">DUF4372 domain-containing protein</fullName>
    </recommendedName>
</protein>